<protein>
    <recommendedName>
        <fullName evidence="5">3-ketoacyl-ACP reductase</fullName>
    </recommendedName>
</protein>
<evidence type="ECO:0000313" key="3">
    <source>
        <dbReference type="EMBL" id="PDH40422.1"/>
    </source>
</evidence>
<dbReference type="PANTHER" id="PTHR43639">
    <property type="entry name" value="OXIDOREDUCTASE, SHORT-CHAIN DEHYDROGENASE/REDUCTASE FAMILY (AFU_ORTHOLOGUE AFUA_5G02870)"/>
    <property type="match status" value="1"/>
</dbReference>
<dbReference type="Gene3D" id="3.40.50.720">
    <property type="entry name" value="NAD(P)-binding Rossmann-like Domain"/>
    <property type="match status" value="1"/>
</dbReference>
<keyword evidence="2" id="KW-0560">Oxidoreductase</keyword>
<dbReference type="PROSITE" id="PS00061">
    <property type="entry name" value="ADH_SHORT"/>
    <property type="match status" value="1"/>
</dbReference>
<dbReference type="InterPro" id="IPR002347">
    <property type="entry name" value="SDR_fam"/>
</dbReference>
<dbReference type="GO" id="GO:0016491">
    <property type="term" value="F:oxidoreductase activity"/>
    <property type="evidence" value="ECO:0007669"/>
    <property type="project" value="UniProtKB-KW"/>
</dbReference>
<dbReference type="InterPro" id="IPR036291">
    <property type="entry name" value="NAD(P)-bd_dom_sf"/>
</dbReference>
<evidence type="ECO:0008006" key="5">
    <source>
        <dbReference type="Google" id="ProtNLM"/>
    </source>
</evidence>
<comment type="similarity">
    <text evidence="1">Belongs to the short-chain dehydrogenases/reductases (SDR) family.</text>
</comment>
<organism evidence="3 4">
    <name type="scientific">OM182 bacterium MED-G24</name>
    <dbReference type="NCBI Taxonomy" id="1986255"/>
    <lineage>
        <taxon>Bacteria</taxon>
        <taxon>Pseudomonadati</taxon>
        <taxon>Pseudomonadota</taxon>
        <taxon>Gammaproteobacteria</taxon>
        <taxon>OMG group</taxon>
        <taxon>OM182 clade</taxon>
    </lineage>
</organism>
<evidence type="ECO:0000256" key="1">
    <source>
        <dbReference type="ARBA" id="ARBA00006484"/>
    </source>
</evidence>
<dbReference type="AlphaFoldDB" id="A0A2A5WV99"/>
<dbReference type="Pfam" id="PF13561">
    <property type="entry name" value="adh_short_C2"/>
    <property type="match status" value="1"/>
</dbReference>
<sequence>MRGMMNVLKGKVALVTGGSGSIGGAIAERLALEGATVVVSYVGFEEGAERTLDAVRKAGADGMTLALDQRDPESIESAIRQVVDQYSRLDILVNNAAWNIGIPFPDLDALTPDIWDQVLETNLRGPFLLARAASPALKASQGYVINISSAGGVSPGSSSIAYSSSKAGLNHLTRCLAVGMAPEVKVNCIAPGLVEGTRMANRLPERSAEGARRQAVLKRVGALEDIAEQVVTFCRSDSVTGQTIVIDGGMPGAMR</sequence>
<gene>
    <name evidence="3" type="ORF">CNE99_03735</name>
</gene>
<dbReference type="PRINTS" id="PR00080">
    <property type="entry name" value="SDRFAMILY"/>
</dbReference>
<evidence type="ECO:0000256" key="2">
    <source>
        <dbReference type="ARBA" id="ARBA00023002"/>
    </source>
</evidence>
<dbReference type="SUPFAM" id="SSF51735">
    <property type="entry name" value="NAD(P)-binding Rossmann-fold domains"/>
    <property type="match status" value="1"/>
</dbReference>
<dbReference type="CDD" id="cd05233">
    <property type="entry name" value="SDR_c"/>
    <property type="match status" value="1"/>
</dbReference>
<dbReference type="PRINTS" id="PR00081">
    <property type="entry name" value="GDHRDH"/>
</dbReference>
<accession>A0A2A5WV99</accession>
<dbReference type="EMBL" id="NTKD01000012">
    <property type="protein sequence ID" value="PDH40422.1"/>
    <property type="molecule type" value="Genomic_DNA"/>
</dbReference>
<dbReference type="PANTHER" id="PTHR43639:SF1">
    <property type="entry name" value="SHORT-CHAIN DEHYDROGENASE_REDUCTASE FAMILY PROTEIN"/>
    <property type="match status" value="1"/>
</dbReference>
<evidence type="ECO:0000313" key="4">
    <source>
        <dbReference type="Proteomes" id="UP000219327"/>
    </source>
</evidence>
<dbReference type="InterPro" id="IPR020904">
    <property type="entry name" value="Sc_DH/Rdtase_CS"/>
</dbReference>
<name>A0A2A5WV99_9GAMM</name>
<proteinExistence type="inferred from homology"/>
<comment type="caution">
    <text evidence="3">The sequence shown here is derived from an EMBL/GenBank/DDBJ whole genome shotgun (WGS) entry which is preliminary data.</text>
</comment>
<dbReference type="FunFam" id="3.40.50.720:FF:000084">
    <property type="entry name" value="Short-chain dehydrogenase reductase"/>
    <property type="match status" value="1"/>
</dbReference>
<dbReference type="Proteomes" id="UP000219327">
    <property type="component" value="Unassembled WGS sequence"/>
</dbReference>
<reference evidence="3 4" key="1">
    <citation type="submission" date="2017-08" db="EMBL/GenBank/DDBJ databases">
        <title>Fine stratification of microbial communities through a metagenomic profile of the photic zone.</title>
        <authorList>
            <person name="Haro-Moreno J.M."/>
            <person name="Lopez-Perez M."/>
            <person name="De La Torre J."/>
            <person name="Picazo A."/>
            <person name="Camacho A."/>
            <person name="Rodriguez-Valera F."/>
        </authorList>
    </citation>
    <scope>NUCLEOTIDE SEQUENCE [LARGE SCALE GENOMIC DNA]</scope>
    <source>
        <strain evidence="3">MED-G24</strain>
    </source>
</reference>